<dbReference type="PANTHER" id="PTHR43096:SF52">
    <property type="entry name" value="DNAJ HOMOLOG 1, MITOCHONDRIAL-RELATED"/>
    <property type="match status" value="1"/>
</dbReference>
<evidence type="ECO:0000256" key="1">
    <source>
        <dbReference type="ARBA" id="ARBA00023186"/>
    </source>
</evidence>
<dbReference type="GeneID" id="95986835"/>
<dbReference type="EMBL" id="JBBXJM010000004">
    <property type="protein sequence ID" value="KAL1408975.1"/>
    <property type="molecule type" value="Genomic_DNA"/>
</dbReference>
<evidence type="ECO:0000313" key="5">
    <source>
        <dbReference type="Proteomes" id="UP001565368"/>
    </source>
</evidence>
<dbReference type="Pfam" id="PF00226">
    <property type="entry name" value="DnaJ"/>
    <property type="match status" value="1"/>
</dbReference>
<evidence type="ECO:0000313" key="4">
    <source>
        <dbReference type="EMBL" id="KAL1408975.1"/>
    </source>
</evidence>
<dbReference type="RefSeq" id="XP_069208919.1">
    <property type="nucleotide sequence ID" value="XM_069354277.1"/>
</dbReference>
<dbReference type="InterPro" id="IPR036869">
    <property type="entry name" value="J_dom_sf"/>
</dbReference>
<feature type="region of interest" description="Disordered" evidence="2">
    <location>
        <begin position="293"/>
        <end position="312"/>
    </location>
</feature>
<protein>
    <recommendedName>
        <fullName evidence="3">J domain-containing protein</fullName>
    </recommendedName>
</protein>
<accession>A0ABR3Q2K0</accession>
<evidence type="ECO:0000256" key="2">
    <source>
        <dbReference type="SAM" id="MobiDB-lite"/>
    </source>
</evidence>
<dbReference type="Gene3D" id="1.10.287.110">
    <property type="entry name" value="DnaJ domain"/>
    <property type="match status" value="1"/>
</dbReference>
<dbReference type="PRINTS" id="PR00625">
    <property type="entry name" value="JDOMAIN"/>
</dbReference>
<sequence length="312" mass="33475">MLALRPATALRHCTRYAAPRRAAHTAAAEDDGDANARAGPSNPRRDSDYRFPAAGRRGGPPDPYEVMALTRGASAADIKAKYYKLALILHPDSSHPSASAEHFATLNRAYKLLSSSATRASYLQTGHGWSGTAADLGARPEPSADHWMREAVHRAKRNGAGGYDAHGWGKAGFRASEAGRGAWGRYGDNGNWYAFEEASLGGEKGGEPRYMSNNKFVIVVAALMGIGLWVQLSRVGKVTDSTREHLVDRHVHAANALDEARREAAIHGRARRELIHRRVAELKTIEESEAGGAHGVVAATATATAPEDARGE</sequence>
<dbReference type="SMART" id="SM00271">
    <property type="entry name" value="DnaJ"/>
    <property type="match status" value="1"/>
</dbReference>
<reference evidence="4 5" key="1">
    <citation type="submission" date="2023-08" db="EMBL/GenBank/DDBJ databases">
        <title>Annotated Genome Sequence of Vanrija albida AlHP1.</title>
        <authorList>
            <person name="Herzog R."/>
        </authorList>
    </citation>
    <scope>NUCLEOTIDE SEQUENCE [LARGE SCALE GENOMIC DNA]</scope>
    <source>
        <strain evidence="4 5">AlHP1</strain>
    </source>
</reference>
<dbReference type="CDD" id="cd06257">
    <property type="entry name" value="DnaJ"/>
    <property type="match status" value="1"/>
</dbReference>
<dbReference type="SUPFAM" id="SSF46565">
    <property type="entry name" value="Chaperone J-domain"/>
    <property type="match status" value="1"/>
</dbReference>
<dbReference type="InterPro" id="IPR001623">
    <property type="entry name" value="DnaJ_domain"/>
</dbReference>
<feature type="region of interest" description="Disordered" evidence="2">
    <location>
        <begin position="21"/>
        <end position="63"/>
    </location>
</feature>
<keyword evidence="1" id="KW-0143">Chaperone</keyword>
<feature type="domain" description="J" evidence="3">
    <location>
        <begin position="62"/>
        <end position="126"/>
    </location>
</feature>
<organism evidence="4 5">
    <name type="scientific">Vanrija albida</name>
    <dbReference type="NCBI Taxonomy" id="181172"/>
    <lineage>
        <taxon>Eukaryota</taxon>
        <taxon>Fungi</taxon>
        <taxon>Dikarya</taxon>
        <taxon>Basidiomycota</taxon>
        <taxon>Agaricomycotina</taxon>
        <taxon>Tremellomycetes</taxon>
        <taxon>Trichosporonales</taxon>
        <taxon>Trichosporonaceae</taxon>
        <taxon>Vanrija</taxon>
    </lineage>
</organism>
<proteinExistence type="predicted"/>
<dbReference type="PANTHER" id="PTHR43096">
    <property type="entry name" value="DNAJ HOMOLOG 1, MITOCHONDRIAL-RELATED"/>
    <property type="match status" value="1"/>
</dbReference>
<gene>
    <name evidence="4" type="ORF">Q8F55_005792</name>
</gene>
<keyword evidence="5" id="KW-1185">Reference proteome</keyword>
<dbReference type="PROSITE" id="PS50076">
    <property type="entry name" value="DNAJ_2"/>
    <property type="match status" value="1"/>
</dbReference>
<evidence type="ECO:0000259" key="3">
    <source>
        <dbReference type="PROSITE" id="PS50076"/>
    </source>
</evidence>
<dbReference type="Proteomes" id="UP001565368">
    <property type="component" value="Unassembled WGS sequence"/>
</dbReference>
<feature type="compositionally biased region" description="Low complexity" evidence="2">
    <location>
        <begin position="295"/>
        <end position="305"/>
    </location>
</feature>
<name>A0ABR3Q2K0_9TREE</name>
<comment type="caution">
    <text evidence="4">The sequence shown here is derived from an EMBL/GenBank/DDBJ whole genome shotgun (WGS) entry which is preliminary data.</text>
</comment>